<feature type="compositionally biased region" description="Polar residues" evidence="1">
    <location>
        <begin position="53"/>
        <end position="77"/>
    </location>
</feature>
<accession>A0A834G9H7</accession>
<dbReference type="OrthoDB" id="1692418at2759"/>
<proteinExistence type="predicted"/>
<dbReference type="EMBL" id="WJXA01000010">
    <property type="protein sequence ID" value="KAF7129280.1"/>
    <property type="molecule type" value="Genomic_DNA"/>
</dbReference>
<comment type="caution">
    <text evidence="2">The sequence shown here is derived from an EMBL/GenBank/DDBJ whole genome shotgun (WGS) entry which is preliminary data.</text>
</comment>
<name>A0A834G9H7_RHOSS</name>
<evidence type="ECO:0000256" key="1">
    <source>
        <dbReference type="SAM" id="MobiDB-lite"/>
    </source>
</evidence>
<protein>
    <submittedName>
        <fullName evidence="2">Uncharacterized protein</fullName>
    </submittedName>
</protein>
<keyword evidence="3" id="KW-1185">Reference proteome</keyword>
<reference evidence="2" key="1">
    <citation type="submission" date="2019-11" db="EMBL/GenBank/DDBJ databases">
        <authorList>
            <person name="Liu Y."/>
            <person name="Hou J."/>
            <person name="Li T.-Q."/>
            <person name="Guan C.-H."/>
            <person name="Wu X."/>
            <person name="Wu H.-Z."/>
            <person name="Ling F."/>
            <person name="Zhang R."/>
            <person name="Shi X.-G."/>
            <person name="Ren J.-P."/>
            <person name="Chen E.-F."/>
            <person name="Sun J.-M."/>
        </authorList>
    </citation>
    <scope>NUCLEOTIDE SEQUENCE</scope>
    <source>
        <strain evidence="2">Adult_tree_wgs_1</strain>
        <tissue evidence="2">Leaves</tissue>
    </source>
</reference>
<organism evidence="2 3">
    <name type="scientific">Rhododendron simsii</name>
    <name type="common">Sims's rhododendron</name>
    <dbReference type="NCBI Taxonomy" id="118357"/>
    <lineage>
        <taxon>Eukaryota</taxon>
        <taxon>Viridiplantae</taxon>
        <taxon>Streptophyta</taxon>
        <taxon>Embryophyta</taxon>
        <taxon>Tracheophyta</taxon>
        <taxon>Spermatophyta</taxon>
        <taxon>Magnoliopsida</taxon>
        <taxon>eudicotyledons</taxon>
        <taxon>Gunneridae</taxon>
        <taxon>Pentapetalae</taxon>
        <taxon>asterids</taxon>
        <taxon>Ericales</taxon>
        <taxon>Ericaceae</taxon>
        <taxon>Ericoideae</taxon>
        <taxon>Rhodoreae</taxon>
        <taxon>Rhododendron</taxon>
    </lineage>
</organism>
<evidence type="ECO:0000313" key="3">
    <source>
        <dbReference type="Proteomes" id="UP000626092"/>
    </source>
</evidence>
<dbReference type="Proteomes" id="UP000626092">
    <property type="component" value="Unassembled WGS sequence"/>
</dbReference>
<dbReference type="AlphaFoldDB" id="A0A834G9H7"/>
<sequence>MYARLPNDFIPVSLREQDTLGMSQAILLCFEKAVYHRPDESPRQFGLEKEESVSASSTHMPNSSALASGNSAQTPSEDTLASQFSACTLWRLLAWENVCLEMSVGCKLMLKDVGMRLIFGFDLISIGKLDEGGKINDFG</sequence>
<feature type="region of interest" description="Disordered" evidence="1">
    <location>
        <begin position="41"/>
        <end position="77"/>
    </location>
</feature>
<feature type="compositionally biased region" description="Basic and acidic residues" evidence="1">
    <location>
        <begin position="41"/>
        <end position="52"/>
    </location>
</feature>
<evidence type="ECO:0000313" key="2">
    <source>
        <dbReference type="EMBL" id="KAF7129280.1"/>
    </source>
</evidence>
<gene>
    <name evidence="2" type="ORF">RHSIM_Rhsim10G0102300</name>
</gene>